<dbReference type="InterPro" id="IPR012255">
    <property type="entry name" value="ETF_b"/>
</dbReference>
<dbReference type="EMBL" id="JAGSSV010000014">
    <property type="protein sequence ID" value="MBR7889501.1"/>
    <property type="molecule type" value="Genomic_DNA"/>
</dbReference>
<feature type="domain" description="Electron transfer flavoprotein alpha/beta-subunit N-terminal" evidence="5">
    <location>
        <begin position="23"/>
        <end position="211"/>
    </location>
</feature>
<dbReference type="Gene3D" id="3.40.50.620">
    <property type="entry name" value="HUPs"/>
    <property type="match status" value="1"/>
</dbReference>
<keyword evidence="7" id="KW-1185">Reference proteome</keyword>
<evidence type="ECO:0000313" key="6">
    <source>
        <dbReference type="EMBL" id="MBR7889501.1"/>
    </source>
</evidence>
<evidence type="ECO:0000256" key="4">
    <source>
        <dbReference type="ARBA" id="ARBA00022982"/>
    </source>
</evidence>
<evidence type="ECO:0000313" key="7">
    <source>
        <dbReference type="Proteomes" id="UP000679722"/>
    </source>
</evidence>
<dbReference type="InterPro" id="IPR014730">
    <property type="entry name" value="ETF_a/b_N"/>
</dbReference>
<organism evidence="6 7">
    <name type="scientific">Marinomonas vulgaris</name>
    <dbReference type="NCBI Taxonomy" id="2823372"/>
    <lineage>
        <taxon>Bacteria</taxon>
        <taxon>Pseudomonadati</taxon>
        <taxon>Pseudomonadota</taxon>
        <taxon>Gammaproteobacteria</taxon>
        <taxon>Oceanospirillales</taxon>
        <taxon>Oceanospirillaceae</taxon>
        <taxon>Marinomonas</taxon>
    </lineage>
</organism>
<evidence type="ECO:0000256" key="1">
    <source>
        <dbReference type="ARBA" id="ARBA00007557"/>
    </source>
</evidence>
<protein>
    <recommendedName>
        <fullName evidence="2">Electron transfer flavoprotein subunit beta</fullName>
    </recommendedName>
</protein>
<gene>
    <name evidence="6" type="ORF">J9B83_11170</name>
</gene>
<dbReference type="Proteomes" id="UP000679722">
    <property type="component" value="Unassembled WGS sequence"/>
</dbReference>
<dbReference type="PANTHER" id="PTHR21294:SF8">
    <property type="entry name" value="ELECTRON TRANSFER FLAVOPROTEIN SUBUNIT BETA"/>
    <property type="match status" value="1"/>
</dbReference>
<dbReference type="SMART" id="SM00893">
    <property type="entry name" value="ETF"/>
    <property type="match status" value="1"/>
</dbReference>
<dbReference type="Pfam" id="PF01012">
    <property type="entry name" value="ETF"/>
    <property type="match status" value="1"/>
</dbReference>
<comment type="similarity">
    <text evidence="1">Belongs to the ETF beta-subunit/FixA family.</text>
</comment>
<accession>A0ABS5HCW4</accession>
<proteinExistence type="inferred from homology"/>
<keyword evidence="4" id="KW-0249">Electron transport</keyword>
<comment type="caution">
    <text evidence="6">The sequence shown here is derived from an EMBL/GenBank/DDBJ whole genome shotgun (WGS) entry which is preliminary data.</text>
</comment>
<dbReference type="RefSeq" id="WP_211536827.1">
    <property type="nucleotide sequence ID" value="NZ_JAGSSV010000014.1"/>
</dbReference>
<dbReference type="SUPFAM" id="SSF52402">
    <property type="entry name" value="Adenine nucleotide alpha hydrolases-like"/>
    <property type="match status" value="1"/>
</dbReference>
<dbReference type="PIRSF" id="PIRSF000090">
    <property type="entry name" value="Beta-ETF"/>
    <property type="match status" value="1"/>
</dbReference>
<name>A0ABS5HCW4_9GAMM</name>
<sequence>MKILVMVKRVTDPNVIIRVNAENTSVDLNNVKMAINPFCEIAMEEAVRLKEAGIATEIIAMSIGPAQAQDQLRTALAMGADRGLLVESEESLEPLTVAKLTAKVVEEEQIGLVLLGKQSIDTDNSQTGQMLSAILGWSQGTFASKVDIVDNTLNLTREVDSGLQSLTLTLPSVVTCDLRLNEPRFASLPNIMKAKRKPLVIKPAADYGVDLTSKIKTLKVESPNTRQSGEIVGSVAALLDKLKTEKGVI</sequence>
<dbReference type="InterPro" id="IPR033948">
    <property type="entry name" value="ETF_beta_N"/>
</dbReference>
<evidence type="ECO:0000256" key="2">
    <source>
        <dbReference type="ARBA" id="ARBA00016797"/>
    </source>
</evidence>
<evidence type="ECO:0000259" key="5">
    <source>
        <dbReference type="SMART" id="SM00893"/>
    </source>
</evidence>
<keyword evidence="3" id="KW-0813">Transport</keyword>
<dbReference type="PANTHER" id="PTHR21294">
    <property type="entry name" value="ELECTRON TRANSFER FLAVOPROTEIN BETA-SUBUNIT"/>
    <property type="match status" value="1"/>
</dbReference>
<dbReference type="CDD" id="cd01714">
    <property type="entry name" value="ETF_beta"/>
    <property type="match status" value="1"/>
</dbReference>
<dbReference type="InterPro" id="IPR014729">
    <property type="entry name" value="Rossmann-like_a/b/a_fold"/>
</dbReference>
<evidence type="ECO:0000256" key="3">
    <source>
        <dbReference type="ARBA" id="ARBA00022448"/>
    </source>
</evidence>
<reference evidence="7" key="1">
    <citation type="submission" date="2023-07" db="EMBL/GenBank/DDBJ databases">
        <title>Marinomonas vulgaris A79, complete genome.</title>
        <authorList>
            <person name="Ying J.-J."/>
        </authorList>
    </citation>
    <scope>NUCLEOTIDE SEQUENCE [LARGE SCALE GENOMIC DNA]</scope>
    <source>
        <strain evidence="7">A79</strain>
    </source>
</reference>